<keyword evidence="6 7" id="KW-0788">Thiol protease</keyword>
<keyword evidence="3 7" id="KW-0645">Protease</keyword>
<evidence type="ECO:0000313" key="11">
    <source>
        <dbReference type="Proteomes" id="UP000000689"/>
    </source>
</evidence>
<dbReference type="Proteomes" id="UP000000689">
    <property type="component" value="Chromosome 4"/>
</dbReference>
<dbReference type="OrthoDB" id="427186at2759"/>
<comment type="catalytic activity">
    <reaction evidence="1 7 8">
        <text>Thiol-dependent hydrolysis of ester, thioester, amide, peptide and isopeptide bonds formed by the C-terminal Gly of ubiquitin (a 76-residue protein attached to proteins as an intracellular targeting signal).</text>
        <dbReference type="EC" id="3.4.19.12"/>
    </reaction>
</comment>
<dbReference type="OMA" id="IDLHYVC"/>
<feature type="domain" description="UCH catalytic" evidence="9">
    <location>
        <begin position="11"/>
        <end position="251"/>
    </location>
</feature>
<dbReference type="RefSeq" id="XP_003669605.1">
    <property type="nucleotide sequence ID" value="XM_003669557.1"/>
</dbReference>
<reference evidence="10 11" key="1">
    <citation type="journal article" date="2011" name="Proc. Natl. Acad. Sci. U.S.A.">
        <title>Evolutionary erosion of yeast sex chromosomes by mating-type switching accidents.</title>
        <authorList>
            <person name="Gordon J.L."/>
            <person name="Armisen D."/>
            <person name="Proux-Wera E."/>
            <person name="Oheigeartaigh S.S."/>
            <person name="Byrne K.P."/>
            <person name="Wolfe K.H."/>
        </authorList>
    </citation>
    <scope>NUCLEOTIDE SEQUENCE [LARGE SCALE GENOMIC DNA]</scope>
    <source>
        <strain evidence="11">ATCC 10597 / BCRC 20456 / CBS 421 / NBRC 0211 / NRRL Y-12639</strain>
    </source>
</reference>
<evidence type="ECO:0000256" key="1">
    <source>
        <dbReference type="ARBA" id="ARBA00000707"/>
    </source>
</evidence>
<dbReference type="GeneID" id="11494866"/>
<dbReference type="GO" id="GO:0016579">
    <property type="term" value="P:protein deubiquitination"/>
    <property type="evidence" value="ECO:0007669"/>
    <property type="project" value="TreeGrafter"/>
</dbReference>
<dbReference type="HOGENOM" id="CLU_054406_0_2_1"/>
<evidence type="ECO:0000256" key="4">
    <source>
        <dbReference type="ARBA" id="ARBA00022786"/>
    </source>
</evidence>
<keyword evidence="11" id="KW-1185">Reference proteome</keyword>
<organism evidence="10 11">
    <name type="scientific">Naumovozyma dairenensis (strain ATCC 10597 / BCRC 20456 / CBS 421 / NBRC 0211 / NRRL Y-12639)</name>
    <name type="common">Saccharomyces dairenensis</name>
    <dbReference type="NCBI Taxonomy" id="1071378"/>
    <lineage>
        <taxon>Eukaryota</taxon>
        <taxon>Fungi</taxon>
        <taxon>Dikarya</taxon>
        <taxon>Ascomycota</taxon>
        <taxon>Saccharomycotina</taxon>
        <taxon>Saccharomycetes</taxon>
        <taxon>Saccharomycetales</taxon>
        <taxon>Saccharomycetaceae</taxon>
        <taxon>Naumovozyma</taxon>
    </lineage>
</organism>
<accession>G0W9A1</accession>
<dbReference type="PANTHER" id="PTHR10589:SF17">
    <property type="entry name" value="UBIQUITIN CARBOXYL-TERMINAL HYDROLASE"/>
    <property type="match status" value="1"/>
</dbReference>
<gene>
    <name evidence="10" type="primary">NDAI0D00480</name>
    <name evidence="10" type="ordered locus">NDAI_0D00480</name>
</gene>
<dbReference type="GO" id="GO:0005737">
    <property type="term" value="C:cytoplasm"/>
    <property type="evidence" value="ECO:0007669"/>
    <property type="project" value="TreeGrafter"/>
</dbReference>
<evidence type="ECO:0000256" key="2">
    <source>
        <dbReference type="ARBA" id="ARBA00009326"/>
    </source>
</evidence>
<dbReference type="MEROPS" id="C12.002"/>
<dbReference type="PROSITE" id="PS00140">
    <property type="entry name" value="UCH_1"/>
    <property type="match status" value="1"/>
</dbReference>
<dbReference type="EMBL" id="HE580270">
    <property type="protein sequence ID" value="CCD24362.1"/>
    <property type="molecule type" value="Genomic_DNA"/>
</dbReference>
<dbReference type="AlphaFoldDB" id="G0W9A1"/>
<dbReference type="InterPro" id="IPR038765">
    <property type="entry name" value="Papain-like_cys_pep_sf"/>
</dbReference>
<dbReference type="GO" id="GO:0004843">
    <property type="term" value="F:cysteine-type deubiquitinase activity"/>
    <property type="evidence" value="ECO:0007669"/>
    <property type="project" value="UniProtKB-UniRule"/>
</dbReference>
<evidence type="ECO:0000256" key="7">
    <source>
        <dbReference type="PROSITE-ProRule" id="PRU01393"/>
    </source>
</evidence>
<evidence type="ECO:0000256" key="8">
    <source>
        <dbReference type="RuleBase" id="RU361215"/>
    </source>
</evidence>
<evidence type="ECO:0000313" key="10">
    <source>
        <dbReference type="EMBL" id="CCD24362.1"/>
    </source>
</evidence>
<feature type="site" description="Important for enzyme activity" evidence="7">
    <location>
        <position position="194"/>
    </location>
</feature>
<dbReference type="InterPro" id="IPR001578">
    <property type="entry name" value="Peptidase_C12_UCH"/>
</dbReference>
<keyword evidence="5 7" id="KW-0378">Hydrolase</keyword>
<dbReference type="STRING" id="1071378.G0W9A1"/>
<sequence length="254" mass="28596">MMVSHEDKERAVIPLESNPEVFTDFAKNLGLDPLFAFHDIYSLTDADLLAFLPRPVKAIILLFPISDKQEKQDDVIKNDTQSVMSLSSKDAVWFKQTIKNACGLYAILHSLANNKSMLTSDSILGQFINDNYETKNENNGNKNELTDDFIFDICNKFLKIFEAGETKAPDAHSDVDLHFITFVSNDKNQIFELDGRNPKGPSYLGDITASKNNADDTDLIGEKAIIDRVQWYMDNVEEGNSLNFSLLGLSKSWD</sequence>
<evidence type="ECO:0000259" key="9">
    <source>
        <dbReference type="PROSITE" id="PS52048"/>
    </source>
</evidence>
<dbReference type="InterPro" id="IPR057254">
    <property type="entry name" value="UCH_AS"/>
</dbReference>
<name>G0W9A1_NAUDC</name>
<proteinExistence type="inferred from homology"/>
<dbReference type="EC" id="3.4.19.12" evidence="8"/>
<protein>
    <recommendedName>
        <fullName evidence="8">Ubiquitin carboxyl-terminal hydrolase</fullName>
        <ecNumber evidence="8">3.4.19.12</ecNumber>
    </recommendedName>
</protein>
<evidence type="ECO:0000256" key="5">
    <source>
        <dbReference type="ARBA" id="ARBA00022801"/>
    </source>
</evidence>
<dbReference type="GO" id="GO:0006511">
    <property type="term" value="P:ubiquitin-dependent protein catabolic process"/>
    <property type="evidence" value="ECO:0007669"/>
    <property type="project" value="UniProtKB-UniRule"/>
</dbReference>
<comment type="similarity">
    <text evidence="2 7 8">Belongs to the peptidase C12 family.</text>
</comment>
<keyword evidence="4 7" id="KW-0833">Ubl conjugation pathway</keyword>
<dbReference type="PROSITE" id="PS52048">
    <property type="entry name" value="UCH_DOMAIN"/>
    <property type="match status" value="1"/>
</dbReference>
<feature type="site" description="Transition state stabilizer" evidence="7">
    <location>
        <position position="96"/>
    </location>
</feature>
<dbReference type="KEGG" id="ndi:NDAI_0D00480"/>
<dbReference type="SUPFAM" id="SSF54001">
    <property type="entry name" value="Cysteine proteinases"/>
    <property type="match status" value="1"/>
</dbReference>
<dbReference type="Pfam" id="PF01088">
    <property type="entry name" value="Peptidase_C12"/>
    <property type="match status" value="1"/>
</dbReference>
<dbReference type="PRINTS" id="PR00707">
    <property type="entry name" value="UBCTHYDRLASE"/>
</dbReference>
<dbReference type="eggNOG" id="KOG1415">
    <property type="taxonomic scope" value="Eukaryota"/>
</dbReference>
<evidence type="ECO:0000256" key="6">
    <source>
        <dbReference type="ARBA" id="ARBA00022807"/>
    </source>
</evidence>
<dbReference type="PANTHER" id="PTHR10589">
    <property type="entry name" value="UBIQUITIN CARBOXYL-TERMINAL HYDROLASE"/>
    <property type="match status" value="1"/>
</dbReference>
<feature type="active site" description="Nucleophile" evidence="7">
    <location>
        <position position="102"/>
    </location>
</feature>
<feature type="active site" description="Proton donor" evidence="7">
    <location>
        <position position="178"/>
    </location>
</feature>
<evidence type="ECO:0000256" key="3">
    <source>
        <dbReference type="ARBA" id="ARBA00022670"/>
    </source>
</evidence>
<dbReference type="InterPro" id="IPR036959">
    <property type="entry name" value="Peptidase_C12_UCH_sf"/>
</dbReference>
<dbReference type="Gene3D" id="3.40.532.10">
    <property type="entry name" value="Peptidase C12, ubiquitin carboxyl-terminal hydrolase"/>
    <property type="match status" value="1"/>
</dbReference>